<feature type="compositionally biased region" description="Pro residues" evidence="1">
    <location>
        <begin position="11"/>
        <end position="26"/>
    </location>
</feature>
<evidence type="ECO:0000313" key="3">
    <source>
        <dbReference type="Proteomes" id="UP001499895"/>
    </source>
</evidence>
<keyword evidence="3" id="KW-1185">Reference proteome</keyword>
<feature type="region of interest" description="Disordered" evidence="1">
    <location>
        <begin position="1"/>
        <end position="30"/>
    </location>
</feature>
<name>A0ABN0ZNG4_9ACTN</name>
<proteinExistence type="predicted"/>
<evidence type="ECO:0000256" key="1">
    <source>
        <dbReference type="SAM" id="MobiDB-lite"/>
    </source>
</evidence>
<accession>A0ABN0ZNG4</accession>
<dbReference type="Proteomes" id="UP001499895">
    <property type="component" value="Unassembled WGS sequence"/>
</dbReference>
<sequence length="222" mass="24321">MTESPHGSPSPAAPHTPPPGPAAPHHPAPHDLTDLVERLRVAPPSLGPVRLVAVDGYAGSGKTTFSGRLAAALGGAPVLHLDDLATHEELFAWTGRLREQVLAPLARGRTARYRAYDWVARRFADEERELAAAPVVLVEGVGAGRRALRPHLACLLWMELTDEHSWERGQLRDGPGLTEFWEGWKRAEREHFTADPTRPYAELLILQRDEGYEVLPGPRGTA</sequence>
<dbReference type="RefSeq" id="WP_344087775.1">
    <property type="nucleotide sequence ID" value="NZ_BAAAHB010000011.1"/>
</dbReference>
<feature type="compositionally biased region" description="Low complexity" evidence="1">
    <location>
        <begin position="1"/>
        <end position="10"/>
    </location>
</feature>
<reference evidence="2 3" key="1">
    <citation type="journal article" date="2019" name="Int. J. Syst. Evol. Microbiol.">
        <title>The Global Catalogue of Microorganisms (GCM) 10K type strain sequencing project: providing services to taxonomists for standard genome sequencing and annotation.</title>
        <authorList>
            <consortium name="The Broad Institute Genomics Platform"/>
            <consortium name="The Broad Institute Genome Sequencing Center for Infectious Disease"/>
            <person name="Wu L."/>
            <person name="Ma J."/>
        </authorList>
    </citation>
    <scope>NUCLEOTIDE SEQUENCE [LARGE SCALE GENOMIC DNA]</scope>
    <source>
        <strain evidence="2 3">JCM 10649</strain>
    </source>
</reference>
<evidence type="ECO:0000313" key="2">
    <source>
        <dbReference type="EMBL" id="GAA0453693.1"/>
    </source>
</evidence>
<dbReference type="InterPro" id="IPR027417">
    <property type="entry name" value="P-loop_NTPase"/>
</dbReference>
<dbReference type="SUPFAM" id="SSF52540">
    <property type="entry name" value="P-loop containing nucleoside triphosphate hydrolases"/>
    <property type="match status" value="1"/>
</dbReference>
<dbReference type="EMBL" id="BAAAHB010000011">
    <property type="protein sequence ID" value="GAA0453693.1"/>
    <property type="molecule type" value="Genomic_DNA"/>
</dbReference>
<evidence type="ECO:0008006" key="4">
    <source>
        <dbReference type="Google" id="ProtNLM"/>
    </source>
</evidence>
<dbReference type="Gene3D" id="3.40.50.300">
    <property type="entry name" value="P-loop containing nucleotide triphosphate hydrolases"/>
    <property type="match status" value="1"/>
</dbReference>
<comment type="caution">
    <text evidence="2">The sequence shown here is derived from an EMBL/GenBank/DDBJ whole genome shotgun (WGS) entry which is preliminary data.</text>
</comment>
<protein>
    <recommendedName>
        <fullName evidence="4">Uridine kinase</fullName>
    </recommendedName>
</protein>
<organism evidence="2 3">
    <name type="scientific">Streptomyces stramineus</name>
    <dbReference type="NCBI Taxonomy" id="173861"/>
    <lineage>
        <taxon>Bacteria</taxon>
        <taxon>Bacillati</taxon>
        <taxon>Actinomycetota</taxon>
        <taxon>Actinomycetes</taxon>
        <taxon>Kitasatosporales</taxon>
        <taxon>Streptomycetaceae</taxon>
        <taxon>Streptomyces</taxon>
    </lineage>
</organism>
<gene>
    <name evidence="2" type="ORF">GCM10009544_15570</name>
</gene>